<proteinExistence type="predicted"/>
<protein>
    <submittedName>
        <fullName evidence="2">RAD3-like DEAD/DEAH box helicase</fullName>
    </submittedName>
</protein>
<dbReference type="Proteomes" id="UP000266506">
    <property type="component" value="Unassembled WGS sequence"/>
</dbReference>
<dbReference type="GO" id="GO:0005524">
    <property type="term" value="F:ATP binding"/>
    <property type="evidence" value="ECO:0007669"/>
    <property type="project" value="InterPro"/>
</dbReference>
<dbReference type="PANTHER" id="PTHR47957:SF3">
    <property type="entry name" value="ATP-DEPENDENT HELICASE HRQ1"/>
    <property type="match status" value="1"/>
</dbReference>
<organism evidence="2 3">
    <name type="scientific">Anaeroplasma bactoclasticum</name>
    <dbReference type="NCBI Taxonomy" id="2088"/>
    <lineage>
        <taxon>Bacteria</taxon>
        <taxon>Bacillati</taxon>
        <taxon>Mycoplasmatota</taxon>
        <taxon>Mollicutes</taxon>
        <taxon>Anaeroplasmatales</taxon>
        <taxon>Anaeroplasmataceae</taxon>
        <taxon>Anaeroplasma</taxon>
    </lineage>
</organism>
<dbReference type="GO" id="GO:0006289">
    <property type="term" value="P:nucleotide-excision repair"/>
    <property type="evidence" value="ECO:0007669"/>
    <property type="project" value="TreeGrafter"/>
</dbReference>
<keyword evidence="2" id="KW-0067">ATP-binding</keyword>
<dbReference type="EMBL" id="QXEV01000036">
    <property type="protein sequence ID" value="RIA64813.1"/>
    <property type="molecule type" value="Genomic_DNA"/>
</dbReference>
<dbReference type="OrthoDB" id="9815222at2"/>
<name>A0A397QTR3_9MOLU</name>
<dbReference type="Gene3D" id="3.40.50.300">
    <property type="entry name" value="P-loop containing nucleotide triphosphate hydrolases"/>
    <property type="match status" value="1"/>
</dbReference>
<dbReference type="PANTHER" id="PTHR47957">
    <property type="entry name" value="ATP-DEPENDENT HELICASE HRQ1"/>
    <property type="match status" value="1"/>
</dbReference>
<dbReference type="Pfam" id="PF00270">
    <property type="entry name" value="DEAD"/>
    <property type="match status" value="1"/>
</dbReference>
<keyword evidence="2" id="KW-0547">Nucleotide-binding</keyword>
<dbReference type="AlphaFoldDB" id="A0A397QTR3"/>
<feature type="domain" description="DEAD/DEAH-box helicase" evidence="1">
    <location>
        <begin position="2"/>
        <end position="79"/>
    </location>
</feature>
<gene>
    <name evidence="2" type="ORF">EI71_01863</name>
</gene>
<sequence length="135" mass="15482">MALENFYRGKDLLVSTGTGSGKTECFLWPMISSIVNESKKESWNTRGVRAVILYPMNALVSDQESRLRRMIGDYDDKFYKTFEEISNGKRRPQFGMYTGRTKYSGDKSKAEDNSLANTLESAWSMLYNYNGIKEV</sequence>
<dbReference type="SUPFAM" id="SSF52540">
    <property type="entry name" value="P-loop containing nucleoside triphosphate hydrolases"/>
    <property type="match status" value="1"/>
</dbReference>
<dbReference type="GO" id="GO:0043138">
    <property type="term" value="F:3'-5' DNA helicase activity"/>
    <property type="evidence" value="ECO:0007669"/>
    <property type="project" value="TreeGrafter"/>
</dbReference>
<evidence type="ECO:0000313" key="3">
    <source>
        <dbReference type="Proteomes" id="UP000266506"/>
    </source>
</evidence>
<dbReference type="GO" id="GO:0036297">
    <property type="term" value="P:interstrand cross-link repair"/>
    <property type="evidence" value="ECO:0007669"/>
    <property type="project" value="TreeGrafter"/>
</dbReference>
<comment type="caution">
    <text evidence="2">The sequence shown here is derived from an EMBL/GenBank/DDBJ whole genome shotgun (WGS) entry which is preliminary data.</text>
</comment>
<evidence type="ECO:0000313" key="2">
    <source>
        <dbReference type="EMBL" id="RIA64813.1"/>
    </source>
</evidence>
<dbReference type="InterPro" id="IPR011545">
    <property type="entry name" value="DEAD/DEAH_box_helicase_dom"/>
</dbReference>
<evidence type="ECO:0000259" key="1">
    <source>
        <dbReference type="Pfam" id="PF00270"/>
    </source>
</evidence>
<dbReference type="InParanoid" id="A0A397QTR3"/>
<keyword evidence="3" id="KW-1185">Reference proteome</keyword>
<dbReference type="InterPro" id="IPR027417">
    <property type="entry name" value="P-loop_NTPase"/>
</dbReference>
<dbReference type="GO" id="GO:0003676">
    <property type="term" value="F:nucleic acid binding"/>
    <property type="evidence" value="ECO:0007669"/>
    <property type="project" value="InterPro"/>
</dbReference>
<accession>A0A397QTR3</accession>
<reference evidence="2 3" key="1">
    <citation type="submission" date="2018-08" db="EMBL/GenBank/DDBJ databases">
        <title>Genomic Encyclopedia of Archaeal and Bacterial Type Strains, Phase II (KMG-II): from individual species to whole genera.</title>
        <authorList>
            <person name="Goeker M."/>
        </authorList>
    </citation>
    <scope>NUCLEOTIDE SEQUENCE [LARGE SCALE GENOMIC DNA]</scope>
    <source>
        <strain evidence="2 3">ATCC 27112</strain>
    </source>
</reference>
<keyword evidence="2" id="KW-0347">Helicase</keyword>
<keyword evidence="2" id="KW-0378">Hydrolase</keyword>